<dbReference type="GO" id="GO:0046872">
    <property type="term" value="F:metal ion binding"/>
    <property type="evidence" value="ECO:0007669"/>
    <property type="project" value="UniProtKB-KW"/>
</dbReference>
<keyword evidence="5" id="KW-0408">Iron</keyword>
<reference evidence="9" key="2">
    <citation type="submission" date="2021-09" db="EMBL/GenBank/DDBJ databases">
        <authorList>
            <person name="Jia N."/>
            <person name="Wang J."/>
            <person name="Shi W."/>
            <person name="Du L."/>
            <person name="Sun Y."/>
            <person name="Zhan W."/>
            <person name="Jiang J."/>
            <person name="Wang Q."/>
            <person name="Zhang B."/>
            <person name="Ji P."/>
            <person name="Sakyi L.B."/>
            <person name="Cui X."/>
            <person name="Yuan T."/>
            <person name="Jiang B."/>
            <person name="Yang W."/>
            <person name="Lam T.T.-Y."/>
            <person name="Chang Q."/>
            <person name="Ding S."/>
            <person name="Wang X."/>
            <person name="Zhu J."/>
            <person name="Ruan X."/>
            <person name="Zhao L."/>
            <person name="Wei J."/>
            <person name="Que T."/>
            <person name="Du C."/>
            <person name="Cheng J."/>
            <person name="Dai P."/>
            <person name="Han X."/>
            <person name="Huang E."/>
            <person name="Gao Y."/>
            <person name="Liu J."/>
            <person name="Shao H."/>
            <person name="Ye R."/>
            <person name="Li L."/>
            <person name="Wei W."/>
            <person name="Wang X."/>
            <person name="Wang C."/>
            <person name="Huo Q."/>
            <person name="Li W."/>
            <person name="Guo W."/>
            <person name="Chen H."/>
            <person name="Chen S."/>
            <person name="Zhou L."/>
            <person name="Zhou L."/>
            <person name="Ni X."/>
            <person name="Tian J."/>
            <person name="Zhou Y."/>
            <person name="Sheng Y."/>
            <person name="Liu T."/>
            <person name="Pan Y."/>
            <person name="Xia L."/>
            <person name="Li J."/>
            <person name="Zhao F."/>
            <person name="Cao W."/>
        </authorList>
    </citation>
    <scope>NUCLEOTIDE SEQUENCE</scope>
    <source>
        <strain evidence="9">Rmic-2018</strain>
        <tissue evidence="9">Larvae</tissue>
    </source>
</reference>
<dbReference type="InterPro" id="IPR044399">
    <property type="entry name" value="Mb-like_M"/>
</dbReference>
<evidence type="ECO:0000256" key="4">
    <source>
        <dbReference type="ARBA" id="ARBA00022723"/>
    </source>
</evidence>
<evidence type="ECO:0000256" key="5">
    <source>
        <dbReference type="ARBA" id="ARBA00023004"/>
    </source>
</evidence>
<dbReference type="VEuPathDB" id="VectorBase:LOC119165235"/>
<comment type="similarity">
    <text evidence="6">Belongs to the globin family.</text>
</comment>
<dbReference type="InterPro" id="IPR009050">
    <property type="entry name" value="Globin-like_sf"/>
</dbReference>
<protein>
    <recommendedName>
        <fullName evidence="8">Globin domain-containing protein</fullName>
    </recommendedName>
</protein>
<dbReference type="InterPro" id="IPR000971">
    <property type="entry name" value="Globin"/>
</dbReference>
<dbReference type="AlphaFoldDB" id="A0A9J6EDG1"/>
<dbReference type="GO" id="GO:0020037">
    <property type="term" value="F:heme binding"/>
    <property type="evidence" value="ECO:0007669"/>
    <property type="project" value="InterPro"/>
</dbReference>
<dbReference type="PANTHER" id="PTHR47217">
    <property type="entry name" value="GLOBIN-LIKE PROTEIN"/>
    <property type="match status" value="1"/>
</dbReference>
<dbReference type="InterPro" id="IPR012292">
    <property type="entry name" value="Globin/Proto"/>
</dbReference>
<dbReference type="EMBL" id="JABSTU010000005">
    <property type="protein sequence ID" value="KAH8032271.1"/>
    <property type="molecule type" value="Genomic_DNA"/>
</dbReference>
<dbReference type="Proteomes" id="UP000821866">
    <property type="component" value="Chromosome 3"/>
</dbReference>
<evidence type="ECO:0000313" key="10">
    <source>
        <dbReference type="Proteomes" id="UP000821866"/>
    </source>
</evidence>
<keyword evidence="4" id="KW-0479">Metal-binding</keyword>
<dbReference type="PANTHER" id="PTHR47217:SF1">
    <property type="entry name" value="GLOBIN-LIKE PROTEIN"/>
    <property type="match status" value="1"/>
</dbReference>
<dbReference type="GO" id="GO:0005344">
    <property type="term" value="F:oxygen carrier activity"/>
    <property type="evidence" value="ECO:0007669"/>
    <property type="project" value="UniProtKB-KW"/>
</dbReference>
<evidence type="ECO:0000256" key="3">
    <source>
        <dbReference type="ARBA" id="ARBA00022621"/>
    </source>
</evidence>
<keyword evidence="10" id="KW-1185">Reference proteome</keyword>
<comment type="caution">
    <text evidence="9">The sequence shown here is derived from an EMBL/GenBank/DDBJ whole genome shotgun (WGS) entry which is preliminary data.</text>
</comment>
<dbReference type="SUPFAM" id="SSF46458">
    <property type="entry name" value="Globin-like"/>
    <property type="match status" value="1"/>
</dbReference>
<evidence type="ECO:0000259" key="8">
    <source>
        <dbReference type="PROSITE" id="PS01033"/>
    </source>
</evidence>
<evidence type="ECO:0000256" key="1">
    <source>
        <dbReference type="ARBA" id="ARBA00022448"/>
    </source>
</evidence>
<evidence type="ECO:0000313" key="9">
    <source>
        <dbReference type="EMBL" id="KAH8032271.1"/>
    </source>
</evidence>
<proteinExistence type="inferred from homology"/>
<feature type="compositionally biased region" description="Basic and acidic residues" evidence="7">
    <location>
        <begin position="256"/>
        <end position="281"/>
    </location>
</feature>
<evidence type="ECO:0000256" key="7">
    <source>
        <dbReference type="SAM" id="MobiDB-lite"/>
    </source>
</evidence>
<dbReference type="Pfam" id="PF00042">
    <property type="entry name" value="Globin"/>
    <property type="match status" value="1"/>
</dbReference>
<evidence type="ECO:0000256" key="6">
    <source>
        <dbReference type="RuleBase" id="RU000356"/>
    </source>
</evidence>
<keyword evidence="2 6" id="KW-0349">Heme</keyword>
<dbReference type="Gene3D" id="1.10.490.10">
    <property type="entry name" value="Globins"/>
    <property type="match status" value="1"/>
</dbReference>
<reference evidence="9" key="1">
    <citation type="journal article" date="2020" name="Cell">
        <title>Large-Scale Comparative Analyses of Tick Genomes Elucidate Their Genetic Diversity and Vector Capacities.</title>
        <authorList>
            <consortium name="Tick Genome and Microbiome Consortium (TIGMIC)"/>
            <person name="Jia N."/>
            <person name="Wang J."/>
            <person name="Shi W."/>
            <person name="Du L."/>
            <person name="Sun Y."/>
            <person name="Zhan W."/>
            <person name="Jiang J.F."/>
            <person name="Wang Q."/>
            <person name="Zhang B."/>
            <person name="Ji P."/>
            <person name="Bell-Sakyi L."/>
            <person name="Cui X.M."/>
            <person name="Yuan T.T."/>
            <person name="Jiang B.G."/>
            <person name="Yang W.F."/>
            <person name="Lam T.T."/>
            <person name="Chang Q.C."/>
            <person name="Ding S.J."/>
            <person name="Wang X.J."/>
            <person name="Zhu J.G."/>
            <person name="Ruan X.D."/>
            <person name="Zhao L."/>
            <person name="Wei J.T."/>
            <person name="Ye R.Z."/>
            <person name="Que T.C."/>
            <person name="Du C.H."/>
            <person name="Zhou Y.H."/>
            <person name="Cheng J.X."/>
            <person name="Dai P.F."/>
            <person name="Guo W.B."/>
            <person name="Han X.H."/>
            <person name="Huang E.J."/>
            <person name="Li L.F."/>
            <person name="Wei W."/>
            <person name="Gao Y.C."/>
            <person name="Liu J.Z."/>
            <person name="Shao H.Z."/>
            <person name="Wang X."/>
            <person name="Wang C.C."/>
            <person name="Yang T.C."/>
            <person name="Huo Q.B."/>
            <person name="Li W."/>
            <person name="Chen H.Y."/>
            <person name="Chen S.E."/>
            <person name="Zhou L.G."/>
            <person name="Ni X.B."/>
            <person name="Tian J.H."/>
            <person name="Sheng Y."/>
            <person name="Liu T."/>
            <person name="Pan Y.S."/>
            <person name="Xia L.Y."/>
            <person name="Li J."/>
            <person name="Zhao F."/>
            <person name="Cao W.C."/>
        </authorList>
    </citation>
    <scope>NUCLEOTIDE SEQUENCE</scope>
    <source>
        <strain evidence="9">Rmic-2018</strain>
    </source>
</reference>
<name>A0A9J6EDG1_RHIMP</name>
<keyword evidence="3 6" id="KW-0561">Oxygen transport</keyword>
<sequence>MGNALHHDAEDNTTGFTEKERRLLHESWQNFTKRHPDYGVILFTALFVKHPEYQKLFKKFRDKELGTFMRDPVFTDHASTAGRQITAMVDALETPGILLEIITKNMEFHPIGSGMKPKHYVEMGRVLVDVLSADEDERATRATIKAWEKFLHLINQKTIEVYAEEARLNKLKNIDPYEVECGMSTTDIMAGANKSVEQVGHKQLPSVGLHHRKASSSEFSSKKEHPIESTSHHKAEVGHGSALGSTDQATTSGVPLKDKPEEHPHSHASERLALKTRSKDHLGHKRHVSPSTGSS</sequence>
<dbReference type="GO" id="GO:0019825">
    <property type="term" value="F:oxygen binding"/>
    <property type="evidence" value="ECO:0007669"/>
    <property type="project" value="InterPro"/>
</dbReference>
<evidence type="ECO:0000256" key="2">
    <source>
        <dbReference type="ARBA" id="ARBA00022617"/>
    </source>
</evidence>
<dbReference type="CDD" id="cd01040">
    <property type="entry name" value="Mb-like"/>
    <property type="match status" value="1"/>
</dbReference>
<feature type="compositionally biased region" description="Polar residues" evidence="7">
    <location>
        <begin position="243"/>
        <end position="253"/>
    </location>
</feature>
<feature type="region of interest" description="Disordered" evidence="7">
    <location>
        <begin position="203"/>
        <end position="295"/>
    </location>
</feature>
<organism evidence="9 10">
    <name type="scientific">Rhipicephalus microplus</name>
    <name type="common">Cattle tick</name>
    <name type="synonym">Boophilus microplus</name>
    <dbReference type="NCBI Taxonomy" id="6941"/>
    <lineage>
        <taxon>Eukaryota</taxon>
        <taxon>Metazoa</taxon>
        <taxon>Ecdysozoa</taxon>
        <taxon>Arthropoda</taxon>
        <taxon>Chelicerata</taxon>
        <taxon>Arachnida</taxon>
        <taxon>Acari</taxon>
        <taxon>Parasitiformes</taxon>
        <taxon>Ixodida</taxon>
        <taxon>Ixodoidea</taxon>
        <taxon>Ixodidae</taxon>
        <taxon>Rhipicephalinae</taxon>
        <taxon>Rhipicephalus</taxon>
        <taxon>Boophilus</taxon>
    </lineage>
</organism>
<gene>
    <name evidence="9" type="ORF">HPB51_024048</name>
</gene>
<dbReference type="PROSITE" id="PS01033">
    <property type="entry name" value="GLOBIN"/>
    <property type="match status" value="1"/>
</dbReference>
<accession>A0A9J6EDG1</accession>
<keyword evidence="1 6" id="KW-0813">Transport</keyword>
<feature type="domain" description="Globin" evidence="8">
    <location>
        <begin position="15"/>
        <end position="163"/>
    </location>
</feature>
<feature type="compositionally biased region" description="Basic and acidic residues" evidence="7">
    <location>
        <begin position="220"/>
        <end position="237"/>
    </location>
</feature>